<dbReference type="InterPro" id="IPR014284">
    <property type="entry name" value="RNA_pol_sigma-70_dom"/>
</dbReference>
<sequence>MITHAGVPTIREQRLLAAAQGGDEGAYRGLVEPFRRELHAHCYRMLGSVHDAEDALQDALLRAWRGLPRFQARSSLRAWLYRICTNTCLDLIARRPRRVLPIDHVGAADPHTPDDQPLVETAAWIEPYTDELEDGRAAPDAVYELRETVELAFVAALQHLPARQRAVLILRAVLGFSAKETAETLGTTVAGANGALARARAAVDERLPRESQQATLRTLGDERLRELVEGYTAALERGDVETLVALLTEDASWSMPPCHNWYRGRAAIAEFLRLGPLRERWRHLSTRVNGQAAVACYAWSPERQRFAGTVVDVLTVRGDRIADVTAFIGPETFPRLGLPAELPA</sequence>
<evidence type="ECO:0000259" key="6">
    <source>
        <dbReference type="Pfam" id="PF04542"/>
    </source>
</evidence>
<reference evidence="9 10" key="1">
    <citation type="journal article" date="2010" name="Stand. Genomic Sci.">
        <title>Complete genome sequence of Conexibacter woesei type strain (ID131577).</title>
        <authorList>
            <person name="Pukall R."/>
            <person name="Lapidus A."/>
            <person name="Glavina Del Rio T."/>
            <person name="Copeland A."/>
            <person name="Tice H."/>
            <person name="Cheng J.-F."/>
            <person name="Lucas S."/>
            <person name="Chen F."/>
            <person name="Nolan M."/>
            <person name="Bruce D."/>
            <person name="Goodwin L."/>
            <person name="Pitluck S."/>
            <person name="Mavromatis K."/>
            <person name="Ivanova N."/>
            <person name="Ovchinnikova G."/>
            <person name="Pati A."/>
            <person name="Chen A."/>
            <person name="Palaniappan K."/>
            <person name="Land M."/>
            <person name="Hauser L."/>
            <person name="Chang Y.-J."/>
            <person name="Jeffries C.D."/>
            <person name="Chain P."/>
            <person name="Meincke L."/>
            <person name="Sims D."/>
            <person name="Brettin T."/>
            <person name="Detter J.C."/>
            <person name="Rohde M."/>
            <person name="Goeker M."/>
            <person name="Bristow J."/>
            <person name="Eisen J.A."/>
            <person name="Markowitz V."/>
            <person name="Kyrpides N.C."/>
            <person name="Klenk H.-P."/>
            <person name="Hugenholtz P."/>
        </authorList>
    </citation>
    <scope>NUCLEOTIDE SEQUENCE [LARGE SCALE GENOMIC DNA]</scope>
    <source>
        <strain evidence="10">DSM 14684 / CIP 108061 / JCM 11494 / NBRC 100937 / ID131577</strain>
    </source>
</reference>
<dbReference type="NCBIfam" id="TIGR02960">
    <property type="entry name" value="SigX5"/>
    <property type="match status" value="1"/>
</dbReference>
<dbReference type="GO" id="GO:0016987">
    <property type="term" value="F:sigma factor activity"/>
    <property type="evidence" value="ECO:0007669"/>
    <property type="project" value="UniProtKB-KW"/>
</dbReference>
<name>D3FE63_CONWI</name>
<dbReference type="Gene3D" id="1.10.10.10">
    <property type="entry name" value="Winged helix-like DNA-binding domain superfamily/Winged helix DNA-binding domain"/>
    <property type="match status" value="1"/>
</dbReference>
<dbReference type="InterPro" id="IPR036388">
    <property type="entry name" value="WH-like_DNA-bd_sf"/>
</dbReference>
<dbReference type="InterPro" id="IPR014305">
    <property type="entry name" value="RNA_pol_sigma-G_actinobac"/>
</dbReference>
<dbReference type="InterPro" id="IPR013324">
    <property type="entry name" value="RNA_pol_sigma_r3/r4-like"/>
</dbReference>
<dbReference type="Proteomes" id="UP000008229">
    <property type="component" value="Chromosome"/>
</dbReference>
<keyword evidence="5" id="KW-0804">Transcription</keyword>
<evidence type="ECO:0000256" key="1">
    <source>
        <dbReference type="ARBA" id="ARBA00010641"/>
    </source>
</evidence>
<dbReference type="InterPro" id="IPR007627">
    <property type="entry name" value="RNA_pol_sigma70_r2"/>
</dbReference>
<dbReference type="Pfam" id="PF08281">
    <property type="entry name" value="Sigma70_r4_2"/>
    <property type="match status" value="1"/>
</dbReference>
<dbReference type="InterPro" id="IPR037401">
    <property type="entry name" value="SnoaL-like"/>
</dbReference>
<dbReference type="Pfam" id="PF04542">
    <property type="entry name" value="Sigma70_r2"/>
    <property type="match status" value="1"/>
</dbReference>
<dbReference type="SUPFAM" id="SSF54427">
    <property type="entry name" value="NTF2-like"/>
    <property type="match status" value="1"/>
</dbReference>
<accession>D3FE63</accession>
<keyword evidence="10" id="KW-1185">Reference proteome</keyword>
<dbReference type="InterPro" id="IPR013249">
    <property type="entry name" value="RNA_pol_sigma70_r4_t2"/>
</dbReference>
<dbReference type="AlphaFoldDB" id="D3FE63"/>
<dbReference type="EMBL" id="CP001854">
    <property type="protein sequence ID" value="ADB51679.1"/>
    <property type="molecule type" value="Genomic_DNA"/>
</dbReference>
<reference evidence="10" key="2">
    <citation type="submission" date="2010-01" db="EMBL/GenBank/DDBJ databases">
        <title>The complete genome of Conexibacter woesei DSM 14684.</title>
        <authorList>
            <consortium name="US DOE Joint Genome Institute (JGI-PGF)"/>
            <person name="Lucas S."/>
            <person name="Copeland A."/>
            <person name="Lapidus A."/>
            <person name="Glavina del Rio T."/>
            <person name="Dalin E."/>
            <person name="Tice H."/>
            <person name="Bruce D."/>
            <person name="Goodwin L."/>
            <person name="Pitluck S."/>
            <person name="Kyrpides N."/>
            <person name="Mavromatis K."/>
            <person name="Ivanova N."/>
            <person name="Mikhailova N."/>
            <person name="Chertkov O."/>
            <person name="Brettin T."/>
            <person name="Detter J.C."/>
            <person name="Han C."/>
            <person name="Larimer F."/>
            <person name="Land M."/>
            <person name="Hauser L."/>
            <person name="Markowitz V."/>
            <person name="Cheng J.-F."/>
            <person name="Hugenholtz P."/>
            <person name="Woyke T."/>
            <person name="Wu D."/>
            <person name="Pukall R."/>
            <person name="Steenblock K."/>
            <person name="Schneider S."/>
            <person name="Klenk H.-P."/>
            <person name="Eisen J.A."/>
        </authorList>
    </citation>
    <scope>NUCLEOTIDE SEQUENCE [LARGE SCALE GENOMIC DNA]</scope>
    <source>
        <strain evidence="10">DSM 14684 / CIP 108061 / JCM 11494 / NBRC 100937 / ID131577</strain>
    </source>
</reference>
<comment type="subunit">
    <text evidence="2">Interacts transiently with the RNA polymerase catalytic core formed by RpoA, RpoB, RpoC and RpoZ (2 alpha, 1 beta, 1 beta' and 1 omega subunit) to form the RNA polymerase holoenzyme that can initiate transcription.</text>
</comment>
<keyword evidence="4" id="KW-0731">Sigma factor</keyword>
<dbReference type="InterPro" id="IPR013325">
    <property type="entry name" value="RNA_pol_sigma_r2"/>
</dbReference>
<dbReference type="Gene3D" id="3.10.450.50">
    <property type="match status" value="1"/>
</dbReference>
<proteinExistence type="inferred from homology"/>
<dbReference type="KEGG" id="cwo:Cwoe_3261"/>
<keyword evidence="3" id="KW-0805">Transcription regulation</keyword>
<dbReference type="STRING" id="469383.Cwoe_3261"/>
<dbReference type="SUPFAM" id="SSF88659">
    <property type="entry name" value="Sigma3 and sigma4 domains of RNA polymerase sigma factors"/>
    <property type="match status" value="1"/>
</dbReference>
<dbReference type="HOGENOM" id="CLU_043648_0_0_11"/>
<feature type="domain" description="RNA polymerase sigma-70 region 2" evidence="6">
    <location>
        <begin position="30"/>
        <end position="97"/>
    </location>
</feature>
<organism evidence="9 10">
    <name type="scientific">Conexibacter woesei (strain DSM 14684 / CCUG 47730 / CIP 108061 / JCM 11494 / NBRC 100937 / ID131577)</name>
    <dbReference type="NCBI Taxonomy" id="469383"/>
    <lineage>
        <taxon>Bacteria</taxon>
        <taxon>Bacillati</taxon>
        <taxon>Actinomycetota</taxon>
        <taxon>Thermoleophilia</taxon>
        <taxon>Solirubrobacterales</taxon>
        <taxon>Conexibacteraceae</taxon>
        <taxon>Conexibacter</taxon>
    </lineage>
</organism>
<dbReference type="PANTHER" id="PTHR43133">
    <property type="entry name" value="RNA POLYMERASE ECF-TYPE SIGMA FACTO"/>
    <property type="match status" value="1"/>
</dbReference>
<feature type="domain" description="RNA polymerase sigma factor 70 region 4 type 2" evidence="7">
    <location>
        <begin position="152"/>
        <end position="202"/>
    </location>
</feature>
<evidence type="ECO:0000259" key="8">
    <source>
        <dbReference type="Pfam" id="PF12680"/>
    </source>
</evidence>
<gene>
    <name evidence="9" type="ordered locus">Cwoe_3261</name>
</gene>
<dbReference type="InterPro" id="IPR039425">
    <property type="entry name" value="RNA_pol_sigma-70-like"/>
</dbReference>
<dbReference type="NCBIfam" id="NF006089">
    <property type="entry name" value="PRK08241.1"/>
    <property type="match status" value="1"/>
</dbReference>
<dbReference type="Gene3D" id="1.10.1740.10">
    <property type="match status" value="1"/>
</dbReference>
<dbReference type="NCBIfam" id="TIGR02937">
    <property type="entry name" value="sigma70-ECF"/>
    <property type="match status" value="1"/>
</dbReference>
<feature type="domain" description="SnoaL-like" evidence="8">
    <location>
        <begin position="228"/>
        <end position="323"/>
    </location>
</feature>
<evidence type="ECO:0000256" key="3">
    <source>
        <dbReference type="ARBA" id="ARBA00023015"/>
    </source>
</evidence>
<comment type="similarity">
    <text evidence="1">Belongs to the sigma-70 factor family. ECF subfamily.</text>
</comment>
<evidence type="ECO:0000256" key="5">
    <source>
        <dbReference type="ARBA" id="ARBA00023163"/>
    </source>
</evidence>
<dbReference type="GO" id="GO:0003677">
    <property type="term" value="F:DNA binding"/>
    <property type="evidence" value="ECO:0007669"/>
    <property type="project" value="InterPro"/>
</dbReference>
<evidence type="ECO:0000313" key="9">
    <source>
        <dbReference type="EMBL" id="ADB51679.1"/>
    </source>
</evidence>
<dbReference type="InterPro" id="IPR032710">
    <property type="entry name" value="NTF2-like_dom_sf"/>
</dbReference>
<dbReference type="Pfam" id="PF12680">
    <property type="entry name" value="SnoaL_2"/>
    <property type="match status" value="1"/>
</dbReference>
<evidence type="ECO:0000256" key="2">
    <source>
        <dbReference type="ARBA" id="ARBA00011344"/>
    </source>
</evidence>
<dbReference type="eggNOG" id="COG3631">
    <property type="taxonomic scope" value="Bacteria"/>
</dbReference>
<evidence type="ECO:0000313" key="10">
    <source>
        <dbReference type="Proteomes" id="UP000008229"/>
    </source>
</evidence>
<dbReference type="GO" id="GO:0006352">
    <property type="term" value="P:DNA-templated transcription initiation"/>
    <property type="evidence" value="ECO:0007669"/>
    <property type="project" value="InterPro"/>
</dbReference>
<dbReference type="eggNOG" id="COG1595">
    <property type="taxonomic scope" value="Bacteria"/>
</dbReference>
<dbReference type="PANTHER" id="PTHR43133:SF65">
    <property type="entry name" value="ECF RNA POLYMERASE SIGMA FACTOR SIGG"/>
    <property type="match status" value="1"/>
</dbReference>
<dbReference type="RefSeq" id="WP_012934730.1">
    <property type="nucleotide sequence ID" value="NC_013739.1"/>
</dbReference>
<evidence type="ECO:0000259" key="7">
    <source>
        <dbReference type="Pfam" id="PF08281"/>
    </source>
</evidence>
<dbReference type="SUPFAM" id="SSF88946">
    <property type="entry name" value="Sigma2 domain of RNA polymerase sigma factors"/>
    <property type="match status" value="1"/>
</dbReference>
<protein>
    <submittedName>
        <fullName evidence="9">RNA polymerase, sigma-24 subunit, ECF subfamily</fullName>
    </submittedName>
</protein>
<dbReference type="OrthoDB" id="3806887at2"/>
<evidence type="ECO:0000256" key="4">
    <source>
        <dbReference type="ARBA" id="ARBA00023082"/>
    </source>
</evidence>